<dbReference type="Proteomes" id="UP000018936">
    <property type="component" value="Unassembled WGS sequence"/>
</dbReference>
<dbReference type="PANTHER" id="PTHR13964">
    <property type="entry name" value="RBP-RELATED"/>
    <property type="match status" value="1"/>
</dbReference>
<proteinExistence type="predicted"/>
<feature type="compositionally biased region" description="Basic residues" evidence="1">
    <location>
        <begin position="41"/>
        <end position="53"/>
    </location>
</feature>
<comment type="caution">
    <text evidence="2">The sequence shown here is derived from an EMBL/GenBank/DDBJ whole genome shotgun (WGS) entry which is preliminary data.</text>
</comment>
<reference evidence="2 3" key="1">
    <citation type="journal article" date="2013" name="Proc. Natl. Acad. Sci. U.S.A.">
        <title>The king cobra genome reveals dynamic gene evolution and adaptation in the snake venom system.</title>
        <authorList>
            <person name="Vonk F.J."/>
            <person name="Casewell N.R."/>
            <person name="Henkel C.V."/>
            <person name="Heimberg A.M."/>
            <person name="Jansen H.J."/>
            <person name="McCleary R.J."/>
            <person name="Kerkkamp H.M."/>
            <person name="Vos R.A."/>
            <person name="Guerreiro I."/>
            <person name="Calvete J.J."/>
            <person name="Wuster W."/>
            <person name="Woods A.E."/>
            <person name="Logan J.M."/>
            <person name="Harrison R.A."/>
            <person name="Castoe T.A."/>
            <person name="de Koning A.P."/>
            <person name="Pollock D.D."/>
            <person name="Yandell M."/>
            <person name="Calderon D."/>
            <person name="Renjifo C."/>
            <person name="Currier R.B."/>
            <person name="Salgado D."/>
            <person name="Pla D."/>
            <person name="Sanz L."/>
            <person name="Hyder A.S."/>
            <person name="Ribeiro J.M."/>
            <person name="Arntzen J.W."/>
            <person name="van den Thillart G.E."/>
            <person name="Boetzer M."/>
            <person name="Pirovano W."/>
            <person name="Dirks R.P."/>
            <person name="Spaink H.P."/>
            <person name="Duboule D."/>
            <person name="McGlinn E."/>
            <person name="Kini R.M."/>
            <person name="Richardson M.K."/>
        </authorList>
    </citation>
    <scope>NUCLEOTIDE SEQUENCE</scope>
    <source>
        <tissue evidence="2">Blood</tissue>
    </source>
</reference>
<evidence type="ECO:0000313" key="3">
    <source>
        <dbReference type="Proteomes" id="UP000018936"/>
    </source>
</evidence>
<feature type="compositionally biased region" description="Basic and acidic residues" evidence="1">
    <location>
        <begin position="606"/>
        <end position="621"/>
    </location>
</feature>
<dbReference type="OrthoDB" id="1938591at2759"/>
<feature type="non-terminal residue" evidence="2">
    <location>
        <position position="1"/>
    </location>
</feature>
<feature type="compositionally biased region" description="Basic and acidic residues" evidence="1">
    <location>
        <begin position="25"/>
        <end position="37"/>
    </location>
</feature>
<accession>V8P3T7</accession>
<evidence type="ECO:0000256" key="1">
    <source>
        <dbReference type="SAM" id="MobiDB-lite"/>
    </source>
</evidence>
<dbReference type="GO" id="GO:0006357">
    <property type="term" value="P:regulation of transcription by RNA polymerase II"/>
    <property type="evidence" value="ECO:0007669"/>
    <property type="project" value="TreeGrafter"/>
</dbReference>
<feature type="region of interest" description="Disordered" evidence="1">
    <location>
        <begin position="600"/>
        <end position="651"/>
    </location>
</feature>
<evidence type="ECO:0000313" key="2">
    <source>
        <dbReference type="EMBL" id="ETE68688.1"/>
    </source>
</evidence>
<protein>
    <submittedName>
        <fullName evidence="2">AT-rich interactive domain-containing protein 5B</fullName>
    </submittedName>
</protein>
<organism evidence="2 3">
    <name type="scientific">Ophiophagus hannah</name>
    <name type="common">King cobra</name>
    <name type="synonym">Naja hannah</name>
    <dbReference type="NCBI Taxonomy" id="8665"/>
    <lineage>
        <taxon>Eukaryota</taxon>
        <taxon>Metazoa</taxon>
        <taxon>Chordata</taxon>
        <taxon>Craniata</taxon>
        <taxon>Vertebrata</taxon>
        <taxon>Euteleostomi</taxon>
        <taxon>Lepidosauria</taxon>
        <taxon>Squamata</taxon>
        <taxon>Bifurcata</taxon>
        <taxon>Unidentata</taxon>
        <taxon>Episquamata</taxon>
        <taxon>Toxicofera</taxon>
        <taxon>Serpentes</taxon>
        <taxon>Colubroidea</taxon>
        <taxon>Elapidae</taxon>
        <taxon>Elapinae</taxon>
        <taxon>Ophiophagus</taxon>
    </lineage>
</organism>
<dbReference type="GO" id="GO:0005634">
    <property type="term" value="C:nucleus"/>
    <property type="evidence" value="ECO:0007669"/>
    <property type="project" value="TreeGrafter"/>
</dbReference>
<dbReference type="AlphaFoldDB" id="V8P3T7"/>
<feature type="compositionally biased region" description="Basic and acidic residues" evidence="1">
    <location>
        <begin position="461"/>
        <end position="470"/>
    </location>
</feature>
<dbReference type="PANTHER" id="PTHR13964:SF37">
    <property type="entry name" value="AT-RICH INTERACTIVE DOMAIN-CONTAINING PROTEIN 5B"/>
    <property type="match status" value="1"/>
</dbReference>
<dbReference type="GO" id="GO:0000976">
    <property type="term" value="F:transcription cis-regulatory region binding"/>
    <property type="evidence" value="ECO:0007669"/>
    <property type="project" value="TreeGrafter"/>
</dbReference>
<gene>
    <name evidence="2" type="primary">ARID5B</name>
    <name evidence="2" type="ORF">L345_05507</name>
</gene>
<sequence>MKLILPYERYIKGEEDKPLPQVKPRKQEIAQEVESKIKLAGTKRIKHEHMKSKKEREEAPKPQDPAEGSSAKEKNQECSLQKSLLDLTAAEAMKLSAEGSPPAAPRVAFLEEEEPLADASLVSPETMIRSPPLEELQEEPKQELRGVSCFADGLEEEEEAQAIPFSSFPSLQLPLPCQNEMEDDKIPEMADYIANCTVKVDQLGSEDIHSALKQSPKVMVVQNFDMFKEKDLPSPFNGDPGFGSTPLLYSKGNPGIMSPLAKKKLLSQVSGAALSCGNYPYGSPPPLISKKKFSSKDDLLSGRPGLLSPRHSMDSAAVSRPSVIQHVQSFKPKTAEDRRPAHDAYQHESLLKKPDSECCDFSKQHLSALAESYALKSEIQDMKERMNERRALHHSHMPGFLADFYASPPLHSLYRRAEHLGSQPCSKYFPRDMYGENAAGFPPHKLQDRRLLSYHPPLHQPENKTSRETSSDDQPTDLSLPKGGHKQTTKTLAAPLLRGSPGGVEEGKSTARFHSLTSQTLRMDGNPKACRVSPMTVSTPKKQGEPLLRACKLPAPRKLDGMVHPVLSHKAMAQGIGAARPLKRSLEDLDKGLLEKKVRAVSPLRLPKEAPSKEQDMEGSKPVHGPPPGRALEGHKFPACQRPATPTPCST</sequence>
<keyword evidence="3" id="KW-1185">Reference proteome</keyword>
<dbReference type="EMBL" id="AZIM01000959">
    <property type="protein sequence ID" value="ETE68688.1"/>
    <property type="molecule type" value="Genomic_DNA"/>
</dbReference>
<name>V8P3T7_OPHHA</name>
<feature type="region of interest" description="Disordered" evidence="1">
    <location>
        <begin position="455"/>
        <end position="508"/>
    </location>
</feature>
<feature type="region of interest" description="Disordered" evidence="1">
    <location>
        <begin position="13"/>
        <end position="83"/>
    </location>
</feature>
<dbReference type="InterPro" id="IPR051232">
    <property type="entry name" value="ARID/SWI1_ChromRemod"/>
</dbReference>